<keyword evidence="3" id="KW-1185">Reference proteome</keyword>
<evidence type="ECO:0000313" key="3">
    <source>
        <dbReference type="Proteomes" id="UP000283269"/>
    </source>
</evidence>
<feature type="compositionally biased region" description="Basic residues" evidence="1">
    <location>
        <begin position="1"/>
        <end position="10"/>
    </location>
</feature>
<accession>A0A409X0R9</accession>
<name>A0A409X0R9_PSICY</name>
<dbReference type="InParanoid" id="A0A409X0R9"/>
<reference evidence="2 3" key="1">
    <citation type="journal article" date="2018" name="Evol. Lett.">
        <title>Horizontal gene cluster transfer increased hallucinogenic mushroom diversity.</title>
        <authorList>
            <person name="Reynolds H.T."/>
            <person name="Vijayakumar V."/>
            <person name="Gluck-Thaler E."/>
            <person name="Korotkin H.B."/>
            <person name="Matheny P.B."/>
            <person name="Slot J.C."/>
        </authorList>
    </citation>
    <scope>NUCLEOTIDE SEQUENCE [LARGE SCALE GENOMIC DNA]</scope>
    <source>
        <strain evidence="2 3">2631</strain>
    </source>
</reference>
<organism evidence="2 3">
    <name type="scientific">Psilocybe cyanescens</name>
    <dbReference type="NCBI Taxonomy" id="93625"/>
    <lineage>
        <taxon>Eukaryota</taxon>
        <taxon>Fungi</taxon>
        <taxon>Dikarya</taxon>
        <taxon>Basidiomycota</taxon>
        <taxon>Agaricomycotina</taxon>
        <taxon>Agaricomycetes</taxon>
        <taxon>Agaricomycetidae</taxon>
        <taxon>Agaricales</taxon>
        <taxon>Agaricineae</taxon>
        <taxon>Strophariaceae</taxon>
        <taxon>Psilocybe</taxon>
    </lineage>
</organism>
<comment type="caution">
    <text evidence="2">The sequence shown here is derived from an EMBL/GenBank/DDBJ whole genome shotgun (WGS) entry which is preliminary data.</text>
</comment>
<sequence length="95" mass="10455">MAPKTHKGKRPALEAAPVATEDEIEYDIERGGQSDDSIIPGAFQEGSTEHKVSKLEDELVLQEVTPMFTQHPPKIAYTAFGFISSNTNNPFTPPR</sequence>
<dbReference type="AlphaFoldDB" id="A0A409X0R9"/>
<feature type="region of interest" description="Disordered" evidence="1">
    <location>
        <begin position="1"/>
        <end position="20"/>
    </location>
</feature>
<protein>
    <submittedName>
        <fullName evidence="2">Uncharacterized protein</fullName>
    </submittedName>
</protein>
<proteinExistence type="predicted"/>
<evidence type="ECO:0000256" key="1">
    <source>
        <dbReference type="SAM" id="MobiDB-lite"/>
    </source>
</evidence>
<evidence type="ECO:0000313" key="2">
    <source>
        <dbReference type="EMBL" id="PPQ84373.1"/>
    </source>
</evidence>
<gene>
    <name evidence="2" type="ORF">CVT25_013037</name>
</gene>
<dbReference type="EMBL" id="NHYD01002883">
    <property type="protein sequence ID" value="PPQ84373.1"/>
    <property type="molecule type" value="Genomic_DNA"/>
</dbReference>
<dbReference type="Proteomes" id="UP000283269">
    <property type="component" value="Unassembled WGS sequence"/>
</dbReference>